<dbReference type="InterPro" id="IPR042493">
    <property type="entry name" value="XPD_DNA_FeS"/>
</dbReference>
<dbReference type="GO" id="GO:0006281">
    <property type="term" value="P:DNA repair"/>
    <property type="evidence" value="ECO:0007669"/>
    <property type="project" value="UniProtKB-KW"/>
</dbReference>
<dbReference type="GO" id="GO:0003678">
    <property type="term" value="F:DNA helicase activity"/>
    <property type="evidence" value="ECO:0007669"/>
    <property type="project" value="InterPro"/>
</dbReference>
<dbReference type="GO" id="GO:0046872">
    <property type="term" value="F:metal ion binding"/>
    <property type="evidence" value="ECO:0007669"/>
    <property type="project" value="UniProtKB-KW"/>
</dbReference>
<dbReference type="RefSeq" id="WP_234969948.1">
    <property type="nucleotide sequence ID" value="NZ_FOCW01000001.1"/>
</dbReference>
<name>A0A1H8E235_9BURK</name>
<evidence type="ECO:0000256" key="10">
    <source>
        <dbReference type="ARBA" id="ARBA00023125"/>
    </source>
</evidence>
<keyword evidence="1" id="KW-0004">4Fe-4S</keyword>
<dbReference type="PROSITE" id="PS51193">
    <property type="entry name" value="HELICASE_ATP_BIND_2"/>
    <property type="match status" value="1"/>
</dbReference>
<evidence type="ECO:0000256" key="12">
    <source>
        <dbReference type="ARBA" id="ARBA00023235"/>
    </source>
</evidence>
<evidence type="ECO:0000256" key="9">
    <source>
        <dbReference type="ARBA" id="ARBA00023014"/>
    </source>
</evidence>
<gene>
    <name evidence="15" type="ORF">SAMN02745977_00533</name>
</gene>
<dbReference type="AlphaFoldDB" id="A0A1H8E235"/>
<keyword evidence="9" id="KW-0411">Iron-sulfur</keyword>
<dbReference type="InterPro" id="IPR010614">
    <property type="entry name" value="RAD3-like_helicase_DEAD"/>
</dbReference>
<dbReference type="STRING" id="1121117.SAMN02745977_00533"/>
<evidence type="ECO:0000313" key="16">
    <source>
        <dbReference type="Proteomes" id="UP000199531"/>
    </source>
</evidence>
<keyword evidence="3" id="KW-0547">Nucleotide-binding</keyword>
<keyword evidence="2" id="KW-0479">Metal-binding</keyword>
<dbReference type="GO" id="GO:0016818">
    <property type="term" value="F:hydrolase activity, acting on acid anhydrides, in phosphorus-containing anhydrides"/>
    <property type="evidence" value="ECO:0007669"/>
    <property type="project" value="InterPro"/>
</dbReference>
<keyword evidence="16" id="KW-1185">Reference proteome</keyword>
<evidence type="ECO:0000256" key="1">
    <source>
        <dbReference type="ARBA" id="ARBA00022485"/>
    </source>
</evidence>
<protein>
    <submittedName>
        <fullName evidence="15">Rad3-related DNA helicase</fullName>
    </submittedName>
</protein>
<keyword evidence="6 15" id="KW-0347">Helicase</keyword>
<dbReference type="InterPro" id="IPR006555">
    <property type="entry name" value="ATP-dep_Helicase_C"/>
</dbReference>
<evidence type="ECO:0000256" key="6">
    <source>
        <dbReference type="ARBA" id="ARBA00022806"/>
    </source>
</evidence>
<dbReference type="InterPro" id="IPR027417">
    <property type="entry name" value="P-loop_NTPase"/>
</dbReference>
<comment type="similarity">
    <text evidence="13">Belongs to the helicase family. DinG subfamily.</text>
</comment>
<accession>A0A1H8E235</accession>
<evidence type="ECO:0000256" key="3">
    <source>
        <dbReference type="ARBA" id="ARBA00022741"/>
    </source>
</evidence>
<evidence type="ECO:0000256" key="4">
    <source>
        <dbReference type="ARBA" id="ARBA00022763"/>
    </source>
</evidence>
<dbReference type="Gene3D" id="1.10.275.40">
    <property type="match status" value="1"/>
</dbReference>
<dbReference type="Pfam" id="PF13307">
    <property type="entry name" value="Helicase_C_2"/>
    <property type="match status" value="1"/>
</dbReference>
<keyword evidence="12" id="KW-0413">Isomerase</keyword>
<keyword evidence="10" id="KW-0238">DNA-binding</keyword>
<evidence type="ECO:0000256" key="2">
    <source>
        <dbReference type="ARBA" id="ARBA00022723"/>
    </source>
</evidence>
<dbReference type="GO" id="GO:0051539">
    <property type="term" value="F:4 iron, 4 sulfur cluster binding"/>
    <property type="evidence" value="ECO:0007669"/>
    <property type="project" value="UniProtKB-KW"/>
</dbReference>
<keyword evidence="4" id="KW-0227">DNA damage</keyword>
<keyword evidence="5" id="KW-0378">Hydrolase</keyword>
<organism evidence="15 16">
    <name type="scientific">Brachymonas denitrificans DSM 15123</name>
    <dbReference type="NCBI Taxonomy" id="1121117"/>
    <lineage>
        <taxon>Bacteria</taxon>
        <taxon>Pseudomonadati</taxon>
        <taxon>Pseudomonadota</taxon>
        <taxon>Betaproteobacteria</taxon>
        <taxon>Burkholderiales</taxon>
        <taxon>Comamonadaceae</taxon>
        <taxon>Brachymonas</taxon>
    </lineage>
</organism>
<evidence type="ECO:0000313" key="15">
    <source>
        <dbReference type="EMBL" id="SEN13503.1"/>
    </source>
</evidence>
<dbReference type="GO" id="GO:0003677">
    <property type="term" value="F:DNA binding"/>
    <property type="evidence" value="ECO:0007669"/>
    <property type="project" value="UniProtKB-KW"/>
</dbReference>
<evidence type="ECO:0000256" key="11">
    <source>
        <dbReference type="ARBA" id="ARBA00023204"/>
    </source>
</evidence>
<keyword evidence="11" id="KW-0234">DNA repair</keyword>
<dbReference type="Gene3D" id="1.10.30.20">
    <property type="entry name" value="Bacterial XPD DNA helicase, FeS cluster domain"/>
    <property type="match status" value="1"/>
</dbReference>
<dbReference type="InterPro" id="IPR045028">
    <property type="entry name" value="DinG/Rad3-like"/>
</dbReference>
<sequence length="766" mass="85921">MLYPTHSVEQMQVSVTALCDFAARSGDLDLRFTPGPSAVEGMEGHRIIAARRAPGFASEVAVQGEAGSLNVRGRADGFSLALQLVEEVKTHKGPVDRIPLNQQALHWAQAMVYGHLLCREHGLAHMDVRLLYYDLLGHKEHADTRRLQAAELEQFFDGLCARFRQWGEQEQVHRKTLLDALQQLEFPLGKMRPGQRLLAQQVFIGARRGRVLLAQAPTGIGKSLGTLFPMLKAMGEDRIDKLLFLSAKTTGRAAALEALQRLRQGNARPPLRVVEITARDKVCVHPGAACHGESCPLARGFYDRLPQARLDAMRLAETQLLDQAQIAAVAAEHTICPYYLSQELVRWADVVVGDYNYWFDTSAFVYAMAVAEGWRAGLLVDEAHNLVERGRGMYSASLNGFALQGLSRIAPRPLKRPLTRLRAQWNRMMEQLQPGYQDVELDEEWLAVLQEFIGRTSDFLAEHPAELPAELQRFYFDAIQFTRLAEEFGDHSLCDVLRPTQLPDVLPRGRLHDGVLTLRNVVPAPFLRPRLQAAASAVLFSATLQPPRFYADMLGLPEDHAWLDVLAPFSAGQLQVHVVPISTRWNDRERSVEPIAELIVRQYRAHPGNYLAFFSSFAYLEKVIDRVKAMDSEIPLWEQTRSMREDERSKFLAGFQEGGSGIGFAVQGGAFGEGVDLPGSRLIGAFVATLGLPPVDPVHEAMRKRIEALMGQGFDYVYLFPGLRKVVQAAGRVVRTESDRGVVYLIDDRFERLFQRGLLPRWWRRG</sequence>
<evidence type="ECO:0000256" key="13">
    <source>
        <dbReference type="ARBA" id="ARBA00038058"/>
    </source>
</evidence>
<dbReference type="Pfam" id="PF06733">
    <property type="entry name" value="DEAD_2"/>
    <property type="match status" value="1"/>
</dbReference>
<evidence type="ECO:0000256" key="5">
    <source>
        <dbReference type="ARBA" id="ARBA00022801"/>
    </source>
</evidence>
<dbReference type="InterPro" id="IPR014013">
    <property type="entry name" value="Helic_SF1/SF2_ATP-bd_DinG/Rad3"/>
</dbReference>
<dbReference type="Proteomes" id="UP000199531">
    <property type="component" value="Unassembled WGS sequence"/>
</dbReference>
<evidence type="ECO:0000256" key="8">
    <source>
        <dbReference type="ARBA" id="ARBA00023004"/>
    </source>
</evidence>
<dbReference type="SUPFAM" id="SSF52540">
    <property type="entry name" value="P-loop containing nucleoside triphosphate hydrolases"/>
    <property type="match status" value="2"/>
</dbReference>
<dbReference type="PANTHER" id="PTHR11472">
    <property type="entry name" value="DNA REPAIR DEAD HELICASE RAD3/XP-D SUBFAMILY MEMBER"/>
    <property type="match status" value="1"/>
</dbReference>
<reference evidence="15 16" key="1">
    <citation type="submission" date="2016-10" db="EMBL/GenBank/DDBJ databases">
        <authorList>
            <person name="de Groot N.N."/>
        </authorList>
    </citation>
    <scope>NUCLEOTIDE SEQUENCE [LARGE SCALE GENOMIC DNA]</scope>
    <source>
        <strain evidence="15 16">DSM 15123</strain>
    </source>
</reference>
<dbReference type="GO" id="GO:0005524">
    <property type="term" value="F:ATP binding"/>
    <property type="evidence" value="ECO:0007669"/>
    <property type="project" value="UniProtKB-KW"/>
</dbReference>
<proteinExistence type="inferred from homology"/>
<evidence type="ECO:0000259" key="14">
    <source>
        <dbReference type="PROSITE" id="PS51193"/>
    </source>
</evidence>
<keyword evidence="7" id="KW-0067">ATP-binding</keyword>
<dbReference type="EMBL" id="FOCW01000001">
    <property type="protein sequence ID" value="SEN13503.1"/>
    <property type="molecule type" value="Genomic_DNA"/>
</dbReference>
<dbReference type="PANTHER" id="PTHR11472:SF34">
    <property type="entry name" value="REGULATOR OF TELOMERE ELONGATION HELICASE 1"/>
    <property type="match status" value="1"/>
</dbReference>
<dbReference type="SMART" id="SM00488">
    <property type="entry name" value="DEXDc2"/>
    <property type="match status" value="1"/>
</dbReference>
<dbReference type="InterPro" id="IPR006554">
    <property type="entry name" value="Helicase-like_DEXD_c2"/>
</dbReference>
<evidence type="ECO:0000256" key="7">
    <source>
        <dbReference type="ARBA" id="ARBA00022840"/>
    </source>
</evidence>
<dbReference type="Gene3D" id="3.40.50.300">
    <property type="entry name" value="P-loop containing nucleotide triphosphate hydrolases"/>
    <property type="match status" value="2"/>
</dbReference>
<feature type="domain" description="Helicase ATP-binding" evidence="14">
    <location>
        <begin position="181"/>
        <end position="435"/>
    </location>
</feature>
<keyword evidence="8" id="KW-0408">Iron</keyword>
<dbReference type="SMART" id="SM00491">
    <property type="entry name" value="HELICc2"/>
    <property type="match status" value="1"/>
</dbReference>